<keyword evidence="2" id="KW-1185">Reference proteome</keyword>
<proteinExistence type="predicted"/>
<dbReference type="EMBL" id="AFBI03000092">
    <property type="protein sequence ID" value="EJW02068.1"/>
    <property type="molecule type" value="Genomic_DNA"/>
</dbReference>
<evidence type="ECO:0000313" key="2">
    <source>
        <dbReference type="Proteomes" id="UP000003163"/>
    </source>
</evidence>
<accession>J8ZQW9</accession>
<organism evidence="1 2">
    <name type="scientific">Edhazardia aedis (strain USNM 41457)</name>
    <name type="common">Microsporidian parasite</name>
    <dbReference type="NCBI Taxonomy" id="1003232"/>
    <lineage>
        <taxon>Eukaryota</taxon>
        <taxon>Fungi</taxon>
        <taxon>Fungi incertae sedis</taxon>
        <taxon>Microsporidia</taxon>
        <taxon>Edhazardia</taxon>
    </lineage>
</organism>
<comment type="caution">
    <text evidence="1">The sequence shown here is derived from an EMBL/GenBank/DDBJ whole genome shotgun (WGS) entry which is preliminary data.</text>
</comment>
<dbReference type="VEuPathDB" id="MicrosporidiaDB:EDEG_03492"/>
<dbReference type="AlphaFoldDB" id="J8ZQW9"/>
<name>J8ZQW9_EDHAE</name>
<sequence>MKQYKKLVFKSTLEIIKEKLAHSPATQKEIFEFAHKKHKFSISSKTEIALKQSIKNALRTKSYFRKLYYDTSKGGYIWCLSENILQPYNENKNKLRSLHTKCKIHKFNEWLNFYQNKINFENLFEDESIYDEYITSHMLFFKEKCFEVDNIFDLNRNIGDYLVIFGLHNILVDNVFVDKKLSYINMLKNNCVDTAFQSTIRMFYDPK</sequence>
<evidence type="ECO:0000313" key="1">
    <source>
        <dbReference type="EMBL" id="EJW02068.1"/>
    </source>
</evidence>
<gene>
    <name evidence="1" type="ORF">EDEG_03492</name>
</gene>
<reference evidence="2" key="2">
    <citation type="submission" date="2015-07" db="EMBL/GenBank/DDBJ databases">
        <title>Contrasting host-pathogen interactions and genome evolution in two generalist and specialist microsporidian pathogens of mosquitoes.</title>
        <authorList>
            <consortium name="The Broad Institute Genomics Platform"/>
            <consortium name="The Broad Institute Genome Sequencing Center for Infectious Disease"/>
            <person name="Cuomo C.A."/>
            <person name="Sanscrainte N.D."/>
            <person name="Goldberg J.M."/>
            <person name="Heiman D."/>
            <person name="Young S."/>
            <person name="Zeng Q."/>
            <person name="Becnel J.J."/>
            <person name="Birren B.W."/>
        </authorList>
    </citation>
    <scope>NUCLEOTIDE SEQUENCE [LARGE SCALE GENOMIC DNA]</scope>
    <source>
        <strain evidence="2">USNM 41457</strain>
    </source>
</reference>
<reference evidence="1 2" key="1">
    <citation type="submission" date="2011-08" db="EMBL/GenBank/DDBJ databases">
        <authorList>
            <person name="Liu Z.J."/>
            <person name="Shi F.L."/>
            <person name="Lu J.Q."/>
            <person name="Li M."/>
            <person name="Wang Z.L."/>
        </authorList>
    </citation>
    <scope>NUCLEOTIDE SEQUENCE [LARGE SCALE GENOMIC DNA]</scope>
    <source>
        <strain evidence="1 2">USNM 41457</strain>
    </source>
</reference>
<dbReference type="InParanoid" id="J8ZQW9"/>
<protein>
    <submittedName>
        <fullName evidence="1">Uncharacterized protein</fullName>
    </submittedName>
</protein>
<dbReference type="Proteomes" id="UP000003163">
    <property type="component" value="Unassembled WGS sequence"/>
</dbReference>
<dbReference type="HOGENOM" id="CLU_1326356_0_0_1"/>